<sequence length="83" mass="9499">MKPGQPSIVPRKKNKKEQKRFLIQDAFSYLFKSAGLIVWVIVFGLALLEIKQYYHIDLIPGYDSAVDDVYGAIRGFLSELFGF</sequence>
<keyword evidence="1" id="KW-1133">Transmembrane helix</keyword>
<protein>
    <submittedName>
        <fullName evidence="2">Uncharacterized protein</fullName>
    </submittedName>
</protein>
<gene>
    <name evidence="2" type="ORF">H4K34_06330</name>
</gene>
<dbReference type="KEGG" id="chyd:H4K34_06330"/>
<reference evidence="2 3" key="1">
    <citation type="submission" date="2020-08" db="EMBL/GenBank/DDBJ databases">
        <title>Croceimicrobium hydrocarbonivorans gen. nov., sp. nov., a novel marine bacterium isolated from a bacterial consortium that degrades polyethylene terephthalate.</title>
        <authorList>
            <person name="Liu R."/>
        </authorList>
    </citation>
    <scope>NUCLEOTIDE SEQUENCE [LARGE SCALE GENOMIC DNA]</scope>
    <source>
        <strain evidence="2 3">A20-9</strain>
    </source>
</reference>
<keyword evidence="1" id="KW-0812">Transmembrane</keyword>
<evidence type="ECO:0000256" key="1">
    <source>
        <dbReference type="SAM" id="Phobius"/>
    </source>
</evidence>
<accession>A0A7H0VIA5</accession>
<evidence type="ECO:0000313" key="2">
    <source>
        <dbReference type="EMBL" id="QNR25453.1"/>
    </source>
</evidence>
<dbReference type="RefSeq" id="WP_210759981.1">
    <property type="nucleotide sequence ID" value="NZ_CP060139.1"/>
</dbReference>
<dbReference type="Proteomes" id="UP000516305">
    <property type="component" value="Chromosome"/>
</dbReference>
<proteinExistence type="predicted"/>
<organism evidence="2 3">
    <name type="scientific">Croceimicrobium hydrocarbonivorans</name>
    <dbReference type="NCBI Taxonomy" id="2761580"/>
    <lineage>
        <taxon>Bacteria</taxon>
        <taxon>Pseudomonadati</taxon>
        <taxon>Bacteroidota</taxon>
        <taxon>Flavobacteriia</taxon>
        <taxon>Flavobacteriales</taxon>
        <taxon>Owenweeksiaceae</taxon>
        <taxon>Croceimicrobium</taxon>
    </lineage>
</organism>
<name>A0A7H0VIA5_9FLAO</name>
<evidence type="ECO:0000313" key="3">
    <source>
        <dbReference type="Proteomes" id="UP000516305"/>
    </source>
</evidence>
<dbReference type="AlphaFoldDB" id="A0A7H0VIA5"/>
<feature type="transmembrane region" description="Helical" evidence="1">
    <location>
        <begin position="21"/>
        <end position="48"/>
    </location>
</feature>
<keyword evidence="1" id="KW-0472">Membrane</keyword>
<keyword evidence="3" id="KW-1185">Reference proteome</keyword>
<dbReference type="EMBL" id="CP060139">
    <property type="protein sequence ID" value="QNR25453.1"/>
    <property type="molecule type" value="Genomic_DNA"/>
</dbReference>